<reference evidence="1 2" key="1">
    <citation type="submission" date="2012-05" db="EMBL/GenBank/DDBJ databases">
        <title>Finished chromosome of genome of Oscillatoria sp. PCC 7112.</title>
        <authorList>
            <consortium name="US DOE Joint Genome Institute"/>
            <person name="Gugger M."/>
            <person name="Coursin T."/>
            <person name="Rippka R."/>
            <person name="Tandeau De Marsac N."/>
            <person name="Huntemann M."/>
            <person name="Wei C.-L."/>
            <person name="Han J."/>
            <person name="Detter J.C."/>
            <person name="Han C."/>
            <person name="Tapia R."/>
            <person name="Davenport K."/>
            <person name="Daligault H."/>
            <person name="Erkkila T."/>
            <person name="Gu W."/>
            <person name="Munk A.C.C."/>
            <person name="Teshima H."/>
            <person name="Xu Y."/>
            <person name="Chain P."/>
            <person name="Chen A."/>
            <person name="Krypides N."/>
            <person name="Mavromatis K."/>
            <person name="Markowitz V."/>
            <person name="Szeto E."/>
            <person name="Ivanova N."/>
            <person name="Mikhailova N."/>
            <person name="Ovchinnikova G."/>
            <person name="Pagani I."/>
            <person name="Pati A."/>
            <person name="Goodwin L."/>
            <person name="Peters L."/>
            <person name="Pitluck S."/>
            <person name="Woyke T."/>
            <person name="Kerfeld C."/>
        </authorList>
    </citation>
    <scope>NUCLEOTIDE SEQUENCE [LARGE SCALE GENOMIC DNA]</scope>
    <source>
        <strain evidence="1 2">PCC 7112</strain>
    </source>
</reference>
<organism evidence="1 2">
    <name type="scientific">Phormidium nigroviride PCC 7112</name>
    <dbReference type="NCBI Taxonomy" id="179408"/>
    <lineage>
        <taxon>Bacteria</taxon>
        <taxon>Bacillati</taxon>
        <taxon>Cyanobacteriota</taxon>
        <taxon>Cyanophyceae</taxon>
        <taxon>Oscillatoriophycideae</taxon>
        <taxon>Oscillatoriales</taxon>
        <taxon>Oscillatoriaceae</taxon>
        <taxon>Phormidium</taxon>
    </lineage>
</organism>
<name>K9VDV3_9CYAN</name>
<keyword evidence="2" id="KW-1185">Reference proteome</keyword>
<sequence length="40" mass="4623">MRQGFQSLSDCRTLGLNYSYGMGFWEFWDCIFGSGIHPQS</sequence>
<dbReference type="EMBL" id="CP003614">
    <property type="protein sequence ID" value="AFZ05669.1"/>
    <property type="molecule type" value="Genomic_DNA"/>
</dbReference>
<accession>K9VDV3</accession>
<protein>
    <submittedName>
        <fullName evidence="1">Uncharacterized protein</fullName>
    </submittedName>
</protein>
<evidence type="ECO:0000313" key="2">
    <source>
        <dbReference type="Proteomes" id="UP000010478"/>
    </source>
</evidence>
<dbReference type="HOGENOM" id="CLU_3293435_0_0_3"/>
<proteinExistence type="predicted"/>
<dbReference type="AlphaFoldDB" id="K9VDV3"/>
<gene>
    <name evidence="1" type="ORF">Osc7112_1119</name>
</gene>
<dbReference type="Proteomes" id="UP000010478">
    <property type="component" value="Chromosome"/>
</dbReference>
<evidence type="ECO:0000313" key="1">
    <source>
        <dbReference type="EMBL" id="AFZ05669.1"/>
    </source>
</evidence>
<dbReference type="KEGG" id="oni:Osc7112_1119"/>